<dbReference type="GO" id="GO:0005993">
    <property type="term" value="P:trehalose catabolic process"/>
    <property type="evidence" value="ECO:0007669"/>
    <property type="project" value="TreeGrafter"/>
</dbReference>
<dbReference type="PANTHER" id="PTHR23403:SF1">
    <property type="entry name" value="TREHALASE"/>
    <property type="match status" value="1"/>
</dbReference>
<feature type="domain" description="Mannosylglycerate hydrolase MGH1-like glycoside hydrolase" evidence="1">
    <location>
        <begin position="87"/>
        <end position="403"/>
    </location>
</feature>
<accession>G5IEW3</accession>
<name>G5IEW3_9FIRM</name>
<gene>
    <name evidence="2" type="ORF">HMPREF9473_02040</name>
</gene>
<dbReference type="HOGENOM" id="CLU_639012_0_0_9"/>
<dbReference type="PANTHER" id="PTHR23403">
    <property type="entry name" value="TREHALASE"/>
    <property type="match status" value="1"/>
</dbReference>
<keyword evidence="3" id="KW-1185">Reference proteome</keyword>
<dbReference type="InterPro" id="IPR012341">
    <property type="entry name" value="6hp_glycosidase-like_sf"/>
</dbReference>
<organism evidence="2 3">
    <name type="scientific">Hungatella hathewayi WAL-18680</name>
    <dbReference type="NCBI Taxonomy" id="742737"/>
    <lineage>
        <taxon>Bacteria</taxon>
        <taxon>Bacillati</taxon>
        <taxon>Bacillota</taxon>
        <taxon>Clostridia</taxon>
        <taxon>Lachnospirales</taxon>
        <taxon>Lachnospiraceae</taxon>
        <taxon>Hungatella</taxon>
    </lineage>
</organism>
<dbReference type="Gene3D" id="1.50.10.10">
    <property type="match status" value="1"/>
</dbReference>
<evidence type="ECO:0000313" key="3">
    <source>
        <dbReference type="Proteomes" id="UP000005384"/>
    </source>
</evidence>
<dbReference type="PATRIC" id="fig|742737.3.peg.2061"/>
<dbReference type="RefSeq" id="WP_006780020.1">
    <property type="nucleotide sequence ID" value="NZ_CP040506.1"/>
</dbReference>
<dbReference type="AlphaFoldDB" id="G5IEW3"/>
<dbReference type="InterPro" id="IPR001661">
    <property type="entry name" value="Glyco_hydro_37"/>
</dbReference>
<dbReference type="EMBL" id="ADLN01000040">
    <property type="protein sequence ID" value="EHI59973.1"/>
    <property type="molecule type" value="Genomic_DNA"/>
</dbReference>
<dbReference type="InterPro" id="IPR008928">
    <property type="entry name" value="6-hairpin_glycosidase_sf"/>
</dbReference>
<dbReference type="GO" id="GO:0004555">
    <property type="term" value="F:alpha,alpha-trehalase activity"/>
    <property type="evidence" value="ECO:0007669"/>
    <property type="project" value="InterPro"/>
</dbReference>
<protein>
    <recommendedName>
        <fullName evidence="1">Mannosylglycerate hydrolase MGH1-like glycoside hydrolase domain-containing protein</fullName>
    </recommendedName>
</protein>
<evidence type="ECO:0000259" key="1">
    <source>
        <dbReference type="Pfam" id="PF22422"/>
    </source>
</evidence>
<dbReference type="InterPro" id="IPR054491">
    <property type="entry name" value="MGH1-like_GH"/>
</dbReference>
<evidence type="ECO:0000313" key="2">
    <source>
        <dbReference type="EMBL" id="EHI59973.1"/>
    </source>
</evidence>
<dbReference type="SUPFAM" id="SSF48208">
    <property type="entry name" value="Six-hairpin glycosidases"/>
    <property type="match status" value="1"/>
</dbReference>
<dbReference type="Pfam" id="PF22422">
    <property type="entry name" value="MGH1-like_GH"/>
    <property type="match status" value="1"/>
</dbReference>
<dbReference type="Proteomes" id="UP000005384">
    <property type="component" value="Unassembled WGS sequence"/>
</dbReference>
<proteinExistence type="predicted"/>
<sequence>MTKMTTKTMTECDRNRYAGMIKDYVAEHVGALLKEPHDFIRYPFIDPGSVYDGNVWDWDTYWSVYGLFGMMDTFPEEIREKILVHARGNVENFMDHQLEDGYIPMMIEVGEWPEPYLNGKHKEGVLMNMHKPFLCQQMCLISEFQGDFGWTEPYLEGLKRYFECYYRNYYMEDKGLFVWCDDIMIGMDNDPASFGRPKFSTANIYLNSFMVMEMQAYAKLLQSFGDMETAGEWERKAKGLVQVIQEECWDKRDRFFYSVDVDIRTRTFDWFHQGLGVFWKTLPIKIRVWSGFIPMYAGFATKEQAEELVRHYHDETTFHCDYGIATLAKDEKMFNLEATNNPSNWLGPVWLVANYVVFKAMLRYGYRAEAEEICENSLKLLGRDLEKTGCMHEYYDPYTGEPVMNGGFINWNLLAVNMVDDLEKAGAEV</sequence>
<comment type="caution">
    <text evidence="2">The sequence shown here is derived from an EMBL/GenBank/DDBJ whole genome shotgun (WGS) entry which is preliminary data.</text>
</comment>
<reference evidence="2 3" key="1">
    <citation type="submission" date="2011-08" db="EMBL/GenBank/DDBJ databases">
        <title>The Genome Sequence of Clostridium hathewayi WAL-18680.</title>
        <authorList>
            <consortium name="The Broad Institute Genome Sequencing Platform"/>
            <person name="Earl A."/>
            <person name="Ward D."/>
            <person name="Feldgarden M."/>
            <person name="Gevers D."/>
            <person name="Finegold S.M."/>
            <person name="Summanen P.H."/>
            <person name="Molitoris D.R."/>
            <person name="Song M."/>
            <person name="Daigneault M."/>
            <person name="Allen-Vercoe E."/>
            <person name="Young S.K."/>
            <person name="Zeng Q."/>
            <person name="Gargeya S."/>
            <person name="Fitzgerald M."/>
            <person name="Haas B."/>
            <person name="Abouelleil A."/>
            <person name="Alvarado L."/>
            <person name="Arachchi H.M."/>
            <person name="Berlin A."/>
            <person name="Brown A."/>
            <person name="Chapman S.B."/>
            <person name="Chen Z."/>
            <person name="Dunbar C."/>
            <person name="Freedman E."/>
            <person name="Gearin G."/>
            <person name="Gellesch M."/>
            <person name="Goldberg J."/>
            <person name="Griggs A."/>
            <person name="Gujja S."/>
            <person name="Heiman D."/>
            <person name="Howarth C."/>
            <person name="Larson L."/>
            <person name="Lui A."/>
            <person name="MacDonald P.J.P."/>
            <person name="Montmayeur A."/>
            <person name="Murphy C."/>
            <person name="Neiman D."/>
            <person name="Pearson M."/>
            <person name="Priest M."/>
            <person name="Roberts A."/>
            <person name="Saif S."/>
            <person name="Shea T."/>
            <person name="Shenoy N."/>
            <person name="Sisk P."/>
            <person name="Stolte C."/>
            <person name="Sykes S."/>
            <person name="Wortman J."/>
            <person name="Nusbaum C."/>
            <person name="Birren B."/>
        </authorList>
    </citation>
    <scope>NUCLEOTIDE SEQUENCE [LARGE SCALE GENOMIC DNA]</scope>
    <source>
        <strain evidence="2 3">WAL-18680</strain>
    </source>
</reference>